<proteinExistence type="inferred from homology"/>
<dbReference type="InterPro" id="IPR043579">
    <property type="entry name" value="CUTINASE_2"/>
</dbReference>
<feature type="disulfide bond" evidence="11">
    <location>
        <begin position="77"/>
        <end position="154"/>
    </location>
</feature>
<evidence type="ECO:0000256" key="2">
    <source>
        <dbReference type="ARBA" id="ARBA00007534"/>
    </source>
</evidence>
<comment type="caution">
    <text evidence="14">The sequence shown here is derived from an EMBL/GenBank/DDBJ whole genome shotgun (WGS) entry which is preliminary data.</text>
</comment>
<keyword evidence="8 11" id="KW-1015">Disulfide bond</keyword>
<dbReference type="Gene3D" id="3.40.50.1820">
    <property type="entry name" value="alpha/beta hydrolase"/>
    <property type="match status" value="1"/>
</dbReference>
<dbReference type="InterPro" id="IPR011150">
    <property type="entry name" value="Cutinase_monf"/>
</dbReference>
<dbReference type="AlphaFoldDB" id="A0AAI9XYD9"/>
<evidence type="ECO:0000256" key="3">
    <source>
        <dbReference type="ARBA" id="ARBA00013095"/>
    </source>
</evidence>
<feature type="disulfide bond" evidence="11">
    <location>
        <begin position="223"/>
        <end position="230"/>
    </location>
</feature>
<evidence type="ECO:0000256" key="10">
    <source>
        <dbReference type="PIRSR" id="PIRSR611150-1"/>
    </source>
</evidence>
<evidence type="ECO:0000313" key="14">
    <source>
        <dbReference type="EMBL" id="KAK1467660.1"/>
    </source>
</evidence>
<evidence type="ECO:0000256" key="4">
    <source>
        <dbReference type="ARBA" id="ARBA00022487"/>
    </source>
</evidence>
<evidence type="ECO:0000256" key="9">
    <source>
        <dbReference type="ARBA" id="ARBA00034045"/>
    </source>
</evidence>
<dbReference type="EMBL" id="MPDP01000257">
    <property type="protein sequence ID" value="KAK1467660.1"/>
    <property type="molecule type" value="Genomic_DNA"/>
</dbReference>
<organism evidence="14 15">
    <name type="scientific">Colletotrichum cuscutae</name>
    <dbReference type="NCBI Taxonomy" id="1209917"/>
    <lineage>
        <taxon>Eukaryota</taxon>
        <taxon>Fungi</taxon>
        <taxon>Dikarya</taxon>
        <taxon>Ascomycota</taxon>
        <taxon>Pezizomycotina</taxon>
        <taxon>Sordariomycetes</taxon>
        <taxon>Hypocreomycetidae</taxon>
        <taxon>Glomerellales</taxon>
        <taxon>Glomerellaceae</taxon>
        <taxon>Colletotrichum</taxon>
        <taxon>Colletotrichum acutatum species complex</taxon>
    </lineage>
</organism>
<dbReference type="Proteomes" id="UP001239213">
    <property type="component" value="Unassembled WGS sequence"/>
</dbReference>
<comment type="function">
    <text evidence="12">Catalyzes the hydrolysis of complex carboxylic polyesters found in the cell wall of plants. Degrades cutin, a macromolecule that forms the structure of the plant cuticle.</text>
</comment>
<feature type="signal peptide" evidence="13">
    <location>
        <begin position="1"/>
        <end position="15"/>
    </location>
</feature>
<evidence type="ECO:0000256" key="7">
    <source>
        <dbReference type="ARBA" id="ARBA00022801"/>
    </source>
</evidence>
<dbReference type="GO" id="GO:0050525">
    <property type="term" value="F:cutinase activity"/>
    <property type="evidence" value="ECO:0007669"/>
    <property type="project" value="UniProtKB-UniRule"/>
</dbReference>
<gene>
    <name evidence="14" type="ORF">CCUS01_07191</name>
</gene>
<dbReference type="InterPro" id="IPR029058">
    <property type="entry name" value="AB_hydrolase_fold"/>
</dbReference>
<dbReference type="SMART" id="SM01110">
    <property type="entry name" value="Cutinase"/>
    <property type="match status" value="1"/>
</dbReference>
<evidence type="ECO:0000256" key="1">
    <source>
        <dbReference type="ARBA" id="ARBA00004613"/>
    </source>
</evidence>
<evidence type="ECO:0000256" key="8">
    <source>
        <dbReference type="ARBA" id="ARBA00023157"/>
    </source>
</evidence>
<dbReference type="PANTHER" id="PTHR48250:SF2">
    <property type="entry name" value="CUTINASE"/>
    <property type="match status" value="1"/>
</dbReference>
<keyword evidence="4 12" id="KW-0719">Serine esterase</keyword>
<keyword evidence="5 12" id="KW-0964">Secreted</keyword>
<feature type="chain" id="PRO_5042571951" description="Cutinase" evidence="13">
    <location>
        <begin position="16"/>
        <end position="259"/>
    </location>
</feature>
<dbReference type="InterPro" id="IPR000675">
    <property type="entry name" value="Cutinase/axe"/>
</dbReference>
<keyword evidence="15" id="KW-1185">Reference proteome</keyword>
<name>A0AAI9XYD9_9PEZI</name>
<dbReference type="InterPro" id="IPR043580">
    <property type="entry name" value="CUTINASE_1"/>
</dbReference>
<comment type="subcellular location">
    <subcellularLocation>
        <location evidence="1 12">Secreted</location>
    </subcellularLocation>
</comment>
<evidence type="ECO:0000256" key="5">
    <source>
        <dbReference type="ARBA" id="ARBA00022525"/>
    </source>
</evidence>
<dbReference type="PANTHER" id="PTHR48250">
    <property type="entry name" value="CUTINASE 2-RELATED"/>
    <property type="match status" value="1"/>
</dbReference>
<dbReference type="PROSITE" id="PS00155">
    <property type="entry name" value="CUTINASE_1"/>
    <property type="match status" value="1"/>
</dbReference>
<evidence type="ECO:0000256" key="13">
    <source>
        <dbReference type="SAM" id="SignalP"/>
    </source>
</evidence>
<comment type="similarity">
    <text evidence="2 12">Belongs to the cutinase family.</text>
</comment>
<evidence type="ECO:0000256" key="11">
    <source>
        <dbReference type="PIRSR" id="PIRSR611150-2"/>
    </source>
</evidence>
<feature type="active site" description="Proton donor/acceptor" evidence="10">
    <location>
        <position position="240"/>
    </location>
</feature>
<dbReference type="EC" id="3.1.1.74" evidence="3 12"/>
<comment type="catalytic activity">
    <reaction evidence="9 12">
        <text>cutin + H2O = cutin monomers.</text>
        <dbReference type="EC" id="3.1.1.74"/>
    </reaction>
</comment>
<sequence length="259" mass="26511">MKASLLFLAASTALAAPLESVPVARSEIGSFPIAELEAYYNAAYSVKPEDTAALSPAISKRQYNGDTFNQLTDGTACRKVTLIWARGTTQSGNVGEAGSEGPVFFNALAGLVGTSNLAVQGVDYSASILGFLAGGDAAGSTTMANLVARAVTQCPSTKIVMSGYSQGGQLVHNAASKLTAAQTARVSADPLADSLYYVVLIFGDPFDGQPVGSIPASKVKVICHDGDNICDGGIIITADHRNYEKDAPAAAAFVAGLVA</sequence>
<dbReference type="SUPFAM" id="SSF53474">
    <property type="entry name" value="alpha/beta-Hydrolases"/>
    <property type="match status" value="1"/>
</dbReference>
<evidence type="ECO:0000256" key="6">
    <source>
        <dbReference type="ARBA" id="ARBA00022729"/>
    </source>
</evidence>
<dbReference type="GO" id="GO:0005576">
    <property type="term" value="C:extracellular region"/>
    <property type="evidence" value="ECO:0007669"/>
    <property type="project" value="UniProtKB-SubCell"/>
</dbReference>
<reference evidence="14" key="1">
    <citation type="submission" date="2016-11" db="EMBL/GenBank/DDBJ databases">
        <title>The genome sequence of Colletotrichum cuscutae.</title>
        <authorList>
            <person name="Baroncelli R."/>
        </authorList>
    </citation>
    <scope>NUCLEOTIDE SEQUENCE</scope>
    <source>
        <strain evidence="14">IMI 304802</strain>
    </source>
</reference>
<evidence type="ECO:0000256" key="12">
    <source>
        <dbReference type="RuleBase" id="RU361263"/>
    </source>
</evidence>
<keyword evidence="7 12" id="KW-0378">Hydrolase</keyword>
<evidence type="ECO:0000313" key="15">
    <source>
        <dbReference type="Proteomes" id="UP001239213"/>
    </source>
</evidence>
<accession>A0AAI9XYD9</accession>
<feature type="active site" description="Nucleophile" evidence="10">
    <location>
        <position position="165"/>
    </location>
</feature>
<dbReference type="Pfam" id="PF01083">
    <property type="entry name" value="Cutinase"/>
    <property type="match status" value="1"/>
</dbReference>
<keyword evidence="6 13" id="KW-0732">Signal</keyword>
<dbReference type="GO" id="GO:0016052">
    <property type="term" value="P:carbohydrate catabolic process"/>
    <property type="evidence" value="ECO:0007669"/>
    <property type="project" value="TreeGrafter"/>
</dbReference>
<dbReference type="PROSITE" id="PS00931">
    <property type="entry name" value="CUTINASE_2"/>
    <property type="match status" value="1"/>
</dbReference>
<protein>
    <recommendedName>
        <fullName evidence="3 12">Cutinase</fullName>
        <ecNumber evidence="3 12">3.1.1.74</ecNumber>
    </recommendedName>
</protein>
<feature type="active site" evidence="10">
    <location>
        <position position="227"/>
    </location>
</feature>